<gene>
    <name evidence="2" type="ORF">ACFSCV_15770</name>
</gene>
<dbReference type="Proteomes" id="UP001597308">
    <property type="component" value="Unassembled WGS sequence"/>
</dbReference>
<feature type="domain" description="HTH cro/C1-type" evidence="1">
    <location>
        <begin position="14"/>
        <end position="54"/>
    </location>
</feature>
<proteinExistence type="predicted"/>
<name>A0ABW4KBL2_9HYPH</name>
<dbReference type="SUPFAM" id="SSF47413">
    <property type="entry name" value="lambda repressor-like DNA-binding domains"/>
    <property type="match status" value="1"/>
</dbReference>
<dbReference type="InterPro" id="IPR001387">
    <property type="entry name" value="Cro/C1-type_HTH"/>
</dbReference>
<comment type="caution">
    <text evidence="2">The sequence shown here is derived from an EMBL/GenBank/DDBJ whole genome shotgun (WGS) entry which is preliminary data.</text>
</comment>
<dbReference type="SMART" id="SM00530">
    <property type="entry name" value="HTH_XRE"/>
    <property type="match status" value="1"/>
</dbReference>
<dbReference type="CDD" id="cd00093">
    <property type="entry name" value="HTH_XRE"/>
    <property type="match status" value="1"/>
</dbReference>
<protein>
    <submittedName>
        <fullName evidence="2">Helix-turn-helix domain-containing protein</fullName>
    </submittedName>
</protein>
<reference evidence="3" key="1">
    <citation type="journal article" date="2019" name="Int. J. Syst. Evol. Microbiol.">
        <title>The Global Catalogue of Microorganisms (GCM) 10K type strain sequencing project: providing services to taxonomists for standard genome sequencing and annotation.</title>
        <authorList>
            <consortium name="The Broad Institute Genomics Platform"/>
            <consortium name="The Broad Institute Genome Sequencing Center for Infectious Disease"/>
            <person name="Wu L."/>
            <person name="Ma J."/>
        </authorList>
    </citation>
    <scope>NUCLEOTIDE SEQUENCE [LARGE SCALE GENOMIC DNA]</scope>
    <source>
        <strain evidence="3">KCTC 23707</strain>
    </source>
</reference>
<organism evidence="2 3">
    <name type="scientific">Methylopila henanensis</name>
    <dbReference type="NCBI Taxonomy" id="873516"/>
    <lineage>
        <taxon>Bacteria</taxon>
        <taxon>Pseudomonadati</taxon>
        <taxon>Pseudomonadota</taxon>
        <taxon>Alphaproteobacteria</taxon>
        <taxon>Hyphomicrobiales</taxon>
        <taxon>Methylopilaceae</taxon>
        <taxon>Methylopila</taxon>
    </lineage>
</organism>
<dbReference type="InterPro" id="IPR010982">
    <property type="entry name" value="Lambda_DNA-bd_dom_sf"/>
</dbReference>
<dbReference type="PROSITE" id="PS50943">
    <property type="entry name" value="HTH_CROC1"/>
    <property type="match status" value="1"/>
</dbReference>
<evidence type="ECO:0000259" key="1">
    <source>
        <dbReference type="PROSITE" id="PS50943"/>
    </source>
</evidence>
<dbReference type="RefSeq" id="WP_378800522.1">
    <property type="nucleotide sequence ID" value="NZ_JBHUER010000010.1"/>
</dbReference>
<evidence type="ECO:0000313" key="2">
    <source>
        <dbReference type="EMBL" id="MFD1704466.1"/>
    </source>
</evidence>
<keyword evidence="3" id="KW-1185">Reference proteome</keyword>
<dbReference type="Pfam" id="PF01381">
    <property type="entry name" value="HTH_3"/>
    <property type="match status" value="1"/>
</dbReference>
<dbReference type="EMBL" id="JBHUER010000010">
    <property type="protein sequence ID" value="MFD1704466.1"/>
    <property type="molecule type" value="Genomic_DNA"/>
</dbReference>
<accession>A0ABW4KBL2</accession>
<evidence type="ECO:0000313" key="3">
    <source>
        <dbReference type="Proteomes" id="UP001597308"/>
    </source>
</evidence>
<dbReference type="Gene3D" id="1.10.260.40">
    <property type="entry name" value="lambda repressor-like DNA-binding domains"/>
    <property type="match status" value="1"/>
</dbReference>
<sequence length="75" mass="7949">MSPEQCRAARAWIGMSQEELAKAASVGLSTLRDFEKGTRTPVTNNLAAIRAVLEGKGFSFSEKGASPQSLSHVLG</sequence>